<keyword evidence="2" id="KW-1185">Reference proteome</keyword>
<keyword evidence="1" id="KW-0175">Coiled coil</keyword>
<proteinExistence type="predicted"/>
<organism evidence="2 3">
    <name type="scientific">Romanomermis culicivorax</name>
    <name type="common">Nematode worm</name>
    <dbReference type="NCBI Taxonomy" id="13658"/>
    <lineage>
        <taxon>Eukaryota</taxon>
        <taxon>Metazoa</taxon>
        <taxon>Ecdysozoa</taxon>
        <taxon>Nematoda</taxon>
        <taxon>Enoplea</taxon>
        <taxon>Dorylaimia</taxon>
        <taxon>Mermithida</taxon>
        <taxon>Mermithoidea</taxon>
        <taxon>Mermithidae</taxon>
        <taxon>Romanomermis</taxon>
    </lineage>
</organism>
<protein>
    <submittedName>
        <fullName evidence="3">Meiosis-specific nuclear structural protein 1</fullName>
    </submittedName>
</protein>
<evidence type="ECO:0000313" key="3">
    <source>
        <dbReference type="WBParaSite" id="nRc.2.0.1.t26160-RA"/>
    </source>
</evidence>
<name>A0A915JJ38_ROMCU</name>
<feature type="coiled-coil region" evidence="1">
    <location>
        <begin position="14"/>
        <end position="41"/>
    </location>
</feature>
<evidence type="ECO:0000256" key="1">
    <source>
        <dbReference type="SAM" id="Coils"/>
    </source>
</evidence>
<accession>A0A915JJ38</accession>
<evidence type="ECO:0000313" key="2">
    <source>
        <dbReference type="Proteomes" id="UP000887565"/>
    </source>
</evidence>
<dbReference type="AlphaFoldDB" id="A0A915JJ38"/>
<dbReference type="WBParaSite" id="nRc.2.0.1.t26160-RA">
    <property type="protein sequence ID" value="nRc.2.0.1.t26160-RA"/>
    <property type="gene ID" value="nRc.2.0.1.g26160"/>
</dbReference>
<reference evidence="3" key="1">
    <citation type="submission" date="2022-11" db="UniProtKB">
        <authorList>
            <consortium name="WormBaseParasite"/>
        </authorList>
    </citation>
    <scope>IDENTIFICATION</scope>
</reference>
<sequence length="227" mass="27544">MENIQIRLQNNTKINQYETIKEQKRRELAKLQKDMLENCEKEALIFTETKEQKQNALNEMEKIIFPKKSDEYSKSLLEKLLAEQEECKKKFSDEQALYIRQNEENFLKLKLQDYDNLRKRDIEIKQQQMNDLLKNLSSDEQMQKRALLILMQRKDERMTTIQNQLQMIQDELTKLTIAEMKNRDIKDSIIQQQLVDQREGLKLMINILMEERKNRAREFRKIMIENK</sequence>
<dbReference type="Proteomes" id="UP000887565">
    <property type="component" value="Unplaced"/>
</dbReference>